<comment type="caution">
    <text evidence="1">The sequence shown here is derived from an EMBL/GenBank/DDBJ whole genome shotgun (WGS) entry which is preliminary data.</text>
</comment>
<dbReference type="AlphaFoldDB" id="A0A8H4VHN9"/>
<accession>A0A8H4VHN9</accession>
<dbReference type="EMBL" id="JAACJL010000061">
    <property type="protein sequence ID" value="KAF4609507.1"/>
    <property type="molecule type" value="Genomic_DNA"/>
</dbReference>
<evidence type="ECO:0000313" key="2">
    <source>
        <dbReference type="Proteomes" id="UP000521872"/>
    </source>
</evidence>
<dbReference type="Proteomes" id="UP000521872">
    <property type="component" value="Unassembled WGS sequence"/>
</dbReference>
<protein>
    <submittedName>
        <fullName evidence="1">Uncharacterized protein</fullName>
    </submittedName>
</protein>
<gene>
    <name evidence="1" type="ORF">D9613_012299</name>
</gene>
<keyword evidence="2" id="KW-1185">Reference proteome</keyword>
<organism evidence="1 2">
    <name type="scientific">Agrocybe pediades</name>
    <dbReference type="NCBI Taxonomy" id="84607"/>
    <lineage>
        <taxon>Eukaryota</taxon>
        <taxon>Fungi</taxon>
        <taxon>Dikarya</taxon>
        <taxon>Basidiomycota</taxon>
        <taxon>Agaricomycotina</taxon>
        <taxon>Agaricomycetes</taxon>
        <taxon>Agaricomycetidae</taxon>
        <taxon>Agaricales</taxon>
        <taxon>Agaricineae</taxon>
        <taxon>Strophariaceae</taxon>
        <taxon>Agrocybe</taxon>
    </lineage>
</organism>
<proteinExistence type="predicted"/>
<sequence>MTCLPNKQLLGSLYDTPSPATVELPCPADRDRELVPGAKYDPKCIDAIRDLLTYFVPVELADAIIDMAELWPWIAVSRNSYMSAYSALEAPDGNAQWCYLVSPEIPPVMHKATPVPTSVRMVKFFIKAYESSLAGDSKACMSCSGYESWFETSIYRKNGGNSYECQNDWYASMAAPHPKYVSYIRDTEFPGSPVDNPLDDLVRWPVANCAASDSGAWQEIVWRSDNAGRGSDFVNMLSVGDQIVLMAKTKLPGWIDTIFNVKMEIFYAFSSSYL</sequence>
<name>A0A8H4VHN9_9AGAR</name>
<evidence type="ECO:0000313" key="1">
    <source>
        <dbReference type="EMBL" id="KAF4609507.1"/>
    </source>
</evidence>
<reference evidence="1 2" key="1">
    <citation type="submission" date="2019-12" db="EMBL/GenBank/DDBJ databases">
        <authorList>
            <person name="Floudas D."/>
            <person name="Bentzer J."/>
            <person name="Ahren D."/>
            <person name="Johansson T."/>
            <person name="Persson P."/>
            <person name="Tunlid A."/>
        </authorList>
    </citation>
    <scope>NUCLEOTIDE SEQUENCE [LARGE SCALE GENOMIC DNA]</scope>
    <source>
        <strain evidence="1 2">CBS 102.39</strain>
    </source>
</reference>